<keyword evidence="1" id="KW-1133">Transmembrane helix</keyword>
<comment type="caution">
    <text evidence="2">The sequence shown here is derived from an EMBL/GenBank/DDBJ whole genome shotgun (WGS) entry which is preliminary data.</text>
</comment>
<feature type="transmembrane region" description="Helical" evidence="1">
    <location>
        <begin position="114"/>
        <end position="135"/>
    </location>
</feature>
<sequence length="147" mass="14855">MVPPRRRLPSGRPDGVSERYVDVLLAVAAGVASIVGYATGVFTVSGGVVVVPATATLLGVLAAGGVGYRRSGLLLAWLAAFTPLFTFGAEWGVLGLSGHDLGERLAFVFDPVSLAVYGATAVVSGVTGYVSGSFLRGDVDVLGAGET</sequence>
<evidence type="ECO:0000313" key="3">
    <source>
        <dbReference type="Proteomes" id="UP001596099"/>
    </source>
</evidence>
<evidence type="ECO:0000256" key="1">
    <source>
        <dbReference type="SAM" id="Phobius"/>
    </source>
</evidence>
<keyword evidence="3" id="KW-1185">Reference proteome</keyword>
<organism evidence="2 3">
    <name type="scientific">Halomarina salina</name>
    <dbReference type="NCBI Taxonomy" id="1872699"/>
    <lineage>
        <taxon>Archaea</taxon>
        <taxon>Methanobacteriati</taxon>
        <taxon>Methanobacteriota</taxon>
        <taxon>Stenosarchaea group</taxon>
        <taxon>Halobacteria</taxon>
        <taxon>Halobacteriales</taxon>
        <taxon>Natronomonadaceae</taxon>
        <taxon>Halomarina</taxon>
    </lineage>
</organism>
<dbReference type="EMBL" id="JBHSQH010000001">
    <property type="protein sequence ID" value="MFC5969827.1"/>
    <property type="molecule type" value="Genomic_DNA"/>
</dbReference>
<dbReference type="RefSeq" id="WP_247418186.1">
    <property type="nucleotide sequence ID" value="NZ_JALLGW010000001.1"/>
</dbReference>
<gene>
    <name evidence="2" type="ORF">ACFPYI_00640</name>
</gene>
<feature type="transmembrane region" description="Helical" evidence="1">
    <location>
        <begin position="73"/>
        <end position="94"/>
    </location>
</feature>
<accession>A0ABD5RHJ3</accession>
<dbReference type="AlphaFoldDB" id="A0ABD5RHJ3"/>
<proteinExistence type="predicted"/>
<evidence type="ECO:0000313" key="2">
    <source>
        <dbReference type="EMBL" id="MFC5969827.1"/>
    </source>
</evidence>
<name>A0ABD5RHJ3_9EURY</name>
<reference evidence="2 3" key="1">
    <citation type="journal article" date="2019" name="Int. J. Syst. Evol. Microbiol.">
        <title>The Global Catalogue of Microorganisms (GCM) 10K type strain sequencing project: providing services to taxonomists for standard genome sequencing and annotation.</title>
        <authorList>
            <consortium name="The Broad Institute Genomics Platform"/>
            <consortium name="The Broad Institute Genome Sequencing Center for Infectious Disease"/>
            <person name="Wu L."/>
            <person name="Ma J."/>
        </authorList>
    </citation>
    <scope>NUCLEOTIDE SEQUENCE [LARGE SCALE GENOMIC DNA]</scope>
    <source>
        <strain evidence="2 3">CGMCC 1.12543</strain>
    </source>
</reference>
<keyword evidence="1" id="KW-0812">Transmembrane</keyword>
<dbReference type="Proteomes" id="UP001596099">
    <property type="component" value="Unassembled WGS sequence"/>
</dbReference>
<protein>
    <submittedName>
        <fullName evidence="2">Uncharacterized protein</fullName>
    </submittedName>
</protein>
<feature type="transmembrane region" description="Helical" evidence="1">
    <location>
        <begin position="44"/>
        <end position="66"/>
    </location>
</feature>
<feature type="transmembrane region" description="Helical" evidence="1">
    <location>
        <begin position="20"/>
        <end position="38"/>
    </location>
</feature>
<keyword evidence="1" id="KW-0472">Membrane</keyword>